<evidence type="ECO:0000256" key="10">
    <source>
        <dbReference type="PIRSR" id="PIRSR600760-2"/>
    </source>
</evidence>
<dbReference type="FunFam" id="3.30.540.10:FF:000007">
    <property type="entry name" value="3'(2'),5'-bisphosphate nucleotidase CysQ"/>
    <property type="match status" value="1"/>
</dbReference>
<feature type="binding site" evidence="10">
    <location>
        <position position="97"/>
    </location>
    <ligand>
        <name>Mg(2+)</name>
        <dbReference type="ChEBI" id="CHEBI:18420"/>
        <label>1</label>
        <note>catalytic</note>
    </ligand>
</feature>
<sequence length="268" mass="30081">MPQKLELLSRDVARQVVELAERAGEAIMEIYETADFETQYKEDESPLTAADLAAHRVLVEGLQKLTPDVPVLSEESKGISYEERRDWGDFWLVDPLDGTKEFIKRNGEFTVNVALIRRDEPVMGVVHAPALETSYYAVKELGAFKRTADGEESIETSREVQPPLTVVVSRSHLRERDEQFIEQLRARYDEVELSPTGSALKLCLVAEGTADVYPRFGPTMEWDIGAAQCVVEQAGGVVLTEEGEPLRYNKKQLVNPFFIARTPAVELP</sequence>
<proteinExistence type="inferred from homology"/>
<comment type="subcellular location">
    <subcellularLocation>
        <location evidence="9">Cell membrane</location>
        <topology evidence="9">Peripheral membrane protein</topology>
        <orientation evidence="9">Cytoplasmic side</orientation>
    </subcellularLocation>
</comment>
<protein>
    <recommendedName>
        <fullName evidence="9">3'(2'),5'-bisphosphate nucleotidase CysQ</fullName>
        <ecNumber evidence="9">3.1.3.7</ecNumber>
    </recommendedName>
    <alternativeName>
        <fullName evidence="9">3'(2'),5-bisphosphonucleoside 3'(2')-phosphohydrolase</fullName>
    </alternativeName>
    <alternativeName>
        <fullName evidence="9">3'-phosphoadenosine 5'-phosphate phosphatase</fullName>
        <shortName evidence="9">PAP phosphatase</shortName>
    </alternativeName>
</protein>
<feature type="binding site" evidence="10">
    <location>
        <position position="223"/>
    </location>
    <ligand>
        <name>Mg(2+)</name>
        <dbReference type="ChEBI" id="CHEBI:18420"/>
        <label>1</label>
        <note>catalytic</note>
    </ligand>
</feature>
<feature type="binding site" evidence="9">
    <location>
        <position position="96"/>
    </location>
    <ligand>
        <name>Mg(2+)</name>
        <dbReference type="ChEBI" id="CHEBI:18420"/>
        <label>1</label>
    </ligand>
</feature>
<dbReference type="EMBL" id="CP041186">
    <property type="protein sequence ID" value="QDG53595.1"/>
    <property type="molecule type" value="Genomic_DNA"/>
</dbReference>
<dbReference type="EC" id="3.1.3.7" evidence="9"/>
<dbReference type="PANTHER" id="PTHR43028:SF5">
    <property type="entry name" value="3'(2'),5'-BISPHOSPHATE NUCLEOTIDASE 1"/>
    <property type="match status" value="1"/>
</dbReference>
<name>A0A4Y6Q0S1_PERCE</name>
<keyword evidence="12" id="KW-1185">Reference proteome</keyword>
<dbReference type="Pfam" id="PF00459">
    <property type="entry name" value="Inositol_P"/>
    <property type="match status" value="1"/>
</dbReference>
<accession>A0A4Y6Q0S1</accession>
<evidence type="ECO:0000313" key="12">
    <source>
        <dbReference type="Proteomes" id="UP000315995"/>
    </source>
</evidence>
<feature type="binding site" evidence="9">
    <location>
        <position position="74"/>
    </location>
    <ligand>
        <name>substrate</name>
    </ligand>
</feature>
<dbReference type="OrthoDB" id="9785695at2"/>
<dbReference type="GO" id="GO:0000103">
    <property type="term" value="P:sulfate assimilation"/>
    <property type="evidence" value="ECO:0007669"/>
    <property type="project" value="TreeGrafter"/>
</dbReference>
<dbReference type="PROSITE" id="PS00629">
    <property type="entry name" value="IMP_1"/>
    <property type="match status" value="1"/>
</dbReference>
<dbReference type="Gene3D" id="3.40.190.80">
    <property type="match status" value="1"/>
</dbReference>
<keyword evidence="7 9" id="KW-0460">Magnesium</keyword>
<organism evidence="11 12">
    <name type="scientific">Persicimonas caeni</name>
    <dbReference type="NCBI Taxonomy" id="2292766"/>
    <lineage>
        <taxon>Bacteria</taxon>
        <taxon>Deltaproteobacteria</taxon>
        <taxon>Bradymonadales</taxon>
        <taxon>Bradymonadaceae</taxon>
        <taxon>Persicimonas</taxon>
    </lineage>
</organism>
<dbReference type="InterPro" id="IPR020583">
    <property type="entry name" value="Inositol_monoP_metal-BS"/>
</dbReference>
<comment type="catalytic activity">
    <reaction evidence="1 9">
        <text>adenosine 3',5'-bisphosphate + H2O = AMP + phosphate</text>
        <dbReference type="Rhea" id="RHEA:10040"/>
        <dbReference type="ChEBI" id="CHEBI:15377"/>
        <dbReference type="ChEBI" id="CHEBI:43474"/>
        <dbReference type="ChEBI" id="CHEBI:58343"/>
        <dbReference type="ChEBI" id="CHEBI:456215"/>
        <dbReference type="EC" id="3.1.3.7"/>
    </reaction>
</comment>
<dbReference type="GO" id="GO:0050427">
    <property type="term" value="P:3'-phosphoadenosine 5'-phosphosulfate metabolic process"/>
    <property type="evidence" value="ECO:0007669"/>
    <property type="project" value="TreeGrafter"/>
</dbReference>
<dbReference type="CDD" id="cd01638">
    <property type="entry name" value="CysQ"/>
    <property type="match status" value="1"/>
</dbReference>
<evidence type="ECO:0000256" key="7">
    <source>
        <dbReference type="ARBA" id="ARBA00022842"/>
    </source>
</evidence>
<dbReference type="PANTHER" id="PTHR43028">
    <property type="entry name" value="3'(2'),5'-BISPHOSPHATE NUCLEOTIDASE 1"/>
    <property type="match status" value="1"/>
</dbReference>
<keyword evidence="6 9" id="KW-0378">Hydrolase</keyword>
<dbReference type="PRINTS" id="PR00377">
    <property type="entry name" value="IMPHPHTASES"/>
</dbReference>
<evidence type="ECO:0000313" key="11">
    <source>
        <dbReference type="EMBL" id="QDG53595.1"/>
    </source>
</evidence>
<dbReference type="GO" id="GO:0000287">
    <property type="term" value="F:magnesium ion binding"/>
    <property type="evidence" value="ECO:0007669"/>
    <property type="project" value="UniProtKB-UniRule"/>
</dbReference>
<dbReference type="GO" id="GO:0008441">
    <property type="term" value="F:3'(2'),5'-bisphosphate nucleotidase activity"/>
    <property type="evidence" value="ECO:0007669"/>
    <property type="project" value="UniProtKB-UniRule"/>
</dbReference>
<comment type="cofactor">
    <cofactor evidence="9 10">
        <name>Mg(2+)</name>
        <dbReference type="ChEBI" id="CHEBI:18420"/>
    </cofactor>
</comment>
<feature type="binding site" evidence="9">
    <location>
        <position position="74"/>
    </location>
    <ligand>
        <name>Mg(2+)</name>
        <dbReference type="ChEBI" id="CHEBI:18420"/>
        <label>1</label>
    </ligand>
</feature>
<dbReference type="InterPro" id="IPR000760">
    <property type="entry name" value="Inositol_monophosphatase-like"/>
</dbReference>
<evidence type="ECO:0000256" key="6">
    <source>
        <dbReference type="ARBA" id="ARBA00022801"/>
    </source>
</evidence>
<comment type="function">
    <text evidence="9">Converts adenosine-3',5'-bisphosphate (PAP) to AMP.</text>
</comment>
<evidence type="ECO:0000256" key="5">
    <source>
        <dbReference type="ARBA" id="ARBA00022723"/>
    </source>
</evidence>
<comment type="similarity">
    <text evidence="2 9">Belongs to the inositol monophosphatase superfamily. CysQ family.</text>
</comment>
<dbReference type="HAMAP" id="MF_02095">
    <property type="entry name" value="CysQ"/>
    <property type="match status" value="1"/>
</dbReference>
<evidence type="ECO:0000256" key="2">
    <source>
        <dbReference type="ARBA" id="ARBA00005289"/>
    </source>
</evidence>
<dbReference type="GO" id="GO:0005886">
    <property type="term" value="C:plasma membrane"/>
    <property type="evidence" value="ECO:0007669"/>
    <property type="project" value="UniProtKB-SubCell"/>
</dbReference>
<dbReference type="InterPro" id="IPR050725">
    <property type="entry name" value="CysQ/Inositol_MonoPase"/>
</dbReference>
<evidence type="ECO:0000256" key="4">
    <source>
        <dbReference type="ARBA" id="ARBA00022519"/>
    </source>
</evidence>
<evidence type="ECO:0000256" key="9">
    <source>
        <dbReference type="HAMAP-Rule" id="MF_02095"/>
    </source>
</evidence>
<dbReference type="AlphaFoldDB" id="A0A4Y6Q0S1"/>
<feature type="binding site" evidence="10">
    <location>
        <position position="74"/>
    </location>
    <ligand>
        <name>Mg(2+)</name>
        <dbReference type="ChEBI" id="CHEBI:18420"/>
        <label>1</label>
        <note>catalytic</note>
    </ligand>
</feature>
<evidence type="ECO:0000256" key="8">
    <source>
        <dbReference type="ARBA" id="ARBA00023136"/>
    </source>
</evidence>
<keyword evidence="3 9" id="KW-1003">Cell membrane</keyword>
<evidence type="ECO:0000256" key="1">
    <source>
        <dbReference type="ARBA" id="ARBA00001625"/>
    </source>
</evidence>
<accession>A0A5B8YEV4</accession>
<dbReference type="SUPFAM" id="SSF56655">
    <property type="entry name" value="Carbohydrate phosphatase"/>
    <property type="match status" value="1"/>
</dbReference>
<feature type="binding site" evidence="10">
    <location>
        <position position="96"/>
    </location>
    <ligand>
        <name>Mg(2+)</name>
        <dbReference type="ChEBI" id="CHEBI:18420"/>
        <label>1</label>
        <note>catalytic</note>
    </ligand>
</feature>
<dbReference type="Proteomes" id="UP000315995">
    <property type="component" value="Chromosome"/>
</dbReference>
<feature type="binding site" evidence="9">
    <location>
        <position position="97"/>
    </location>
    <ligand>
        <name>Mg(2+)</name>
        <dbReference type="ChEBI" id="CHEBI:18420"/>
        <label>2</label>
    </ligand>
</feature>
<dbReference type="Gene3D" id="3.30.540.10">
    <property type="entry name" value="Fructose-1,6-Bisphosphatase, subunit A, domain 1"/>
    <property type="match status" value="1"/>
</dbReference>
<evidence type="ECO:0000256" key="3">
    <source>
        <dbReference type="ARBA" id="ARBA00022475"/>
    </source>
</evidence>
<dbReference type="NCBIfam" id="TIGR01331">
    <property type="entry name" value="bisphos_cysQ"/>
    <property type="match status" value="1"/>
</dbReference>
<feature type="binding site" evidence="10">
    <location>
        <position position="94"/>
    </location>
    <ligand>
        <name>Mg(2+)</name>
        <dbReference type="ChEBI" id="CHEBI:18420"/>
        <label>1</label>
        <note>catalytic</note>
    </ligand>
</feature>
<dbReference type="InterPro" id="IPR006240">
    <property type="entry name" value="CysQ"/>
</dbReference>
<keyword evidence="4" id="KW-0997">Cell inner membrane</keyword>
<feature type="binding site" evidence="9">
    <location>
        <position position="223"/>
    </location>
    <ligand>
        <name>substrate</name>
    </ligand>
</feature>
<gene>
    <name evidence="9 11" type="primary">cysQ</name>
    <name evidence="11" type="ORF">FIV42_23475</name>
</gene>
<reference evidence="11 12" key="1">
    <citation type="submission" date="2019-06" db="EMBL/GenBank/DDBJ databases">
        <title>Persicimonas caeni gen. nov., sp. nov., a predatory bacterium isolated from solar saltern.</title>
        <authorList>
            <person name="Wang S."/>
        </authorList>
    </citation>
    <scope>NUCLEOTIDE SEQUENCE [LARGE SCALE GENOMIC DNA]</scope>
    <source>
        <strain evidence="11 12">YN101</strain>
    </source>
</reference>
<feature type="binding site" evidence="9">
    <location>
        <position position="223"/>
    </location>
    <ligand>
        <name>Mg(2+)</name>
        <dbReference type="ChEBI" id="CHEBI:18420"/>
        <label>2</label>
    </ligand>
</feature>
<keyword evidence="8 9" id="KW-0472">Membrane</keyword>
<dbReference type="RefSeq" id="WP_141200049.1">
    <property type="nucleotide sequence ID" value="NZ_CP041186.1"/>
</dbReference>
<feature type="binding site" evidence="9">
    <location>
        <begin position="96"/>
        <end position="99"/>
    </location>
    <ligand>
        <name>substrate</name>
    </ligand>
</feature>
<feature type="binding site" evidence="9">
    <location>
        <position position="94"/>
    </location>
    <ligand>
        <name>Mg(2+)</name>
        <dbReference type="ChEBI" id="CHEBI:18420"/>
        <label>2</label>
    </ligand>
</feature>
<feature type="binding site" evidence="9">
    <location>
        <position position="94"/>
    </location>
    <ligand>
        <name>Mg(2+)</name>
        <dbReference type="ChEBI" id="CHEBI:18420"/>
        <label>1</label>
    </ligand>
</feature>
<keyword evidence="5 9" id="KW-0479">Metal-binding</keyword>